<feature type="transmembrane region" description="Helical" evidence="9">
    <location>
        <begin position="84"/>
        <end position="104"/>
    </location>
</feature>
<dbReference type="Proteomes" id="UP000245506">
    <property type="component" value="Unassembled WGS sequence"/>
</dbReference>
<organism evidence="11 12">
    <name type="scientific">Leucothrix arctica</name>
    <dbReference type="NCBI Taxonomy" id="1481894"/>
    <lineage>
        <taxon>Bacteria</taxon>
        <taxon>Pseudomonadati</taxon>
        <taxon>Pseudomonadota</taxon>
        <taxon>Gammaproteobacteria</taxon>
        <taxon>Thiotrichales</taxon>
        <taxon>Thiotrichaceae</taxon>
        <taxon>Leucothrix</taxon>
    </lineage>
</organism>
<feature type="transmembrane region" description="Helical" evidence="9">
    <location>
        <begin position="45"/>
        <end position="64"/>
    </location>
</feature>
<comment type="subcellular location">
    <subcellularLocation>
        <location evidence="1 9">Cell inner membrane</location>
        <topology evidence="1 9">Multi-pass membrane protein</topology>
    </subcellularLocation>
</comment>
<evidence type="ECO:0000256" key="9">
    <source>
        <dbReference type="RuleBase" id="RU369079"/>
    </source>
</evidence>
<protein>
    <recommendedName>
        <fullName evidence="9">TRAP transporter small permease protein</fullName>
    </recommendedName>
</protein>
<dbReference type="PANTHER" id="PTHR35011:SF10">
    <property type="entry name" value="TRAP TRANSPORTER SMALL PERMEASE PROTEIN"/>
    <property type="match status" value="1"/>
</dbReference>
<evidence type="ECO:0000256" key="2">
    <source>
        <dbReference type="ARBA" id="ARBA00022448"/>
    </source>
</evidence>
<keyword evidence="4 9" id="KW-0997">Cell inner membrane</keyword>
<dbReference type="AlphaFoldDB" id="A0A317C409"/>
<keyword evidence="2 9" id="KW-0813">Transport</keyword>
<dbReference type="GO" id="GO:0022857">
    <property type="term" value="F:transmembrane transporter activity"/>
    <property type="evidence" value="ECO:0007669"/>
    <property type="project" value="UniProtKB-UniRule"/>
</dbReference>
<keyword evidence="3" id="KW-1003">Cell membrane</keyword>
<dbReference type="PANTHER" id="PTHR35011">
    <property type="entry name" value="2,3-DIKETO-L-GULONATE TRAP TRANSPORTER SMALL PERMEASE PROTEIN YIAM"/>
    <property type="match status" value="1"/>
</dbReference>
<evidence type="ECO:0000256" key="3">
    <source>
        <dbReference type="ARBA" id="ARBA00022475"/>
    </source>
</evidence>
<keyword evidence="5 9" id="KW-0812">Transmembrane</keyword>
<keyword evidence="7 9" id="KW-0472">Membrane</keyword>
<sequence length="168" mass="18308">MKFTQTLYRISAVLSAMFLAGIGLLILAQIVSRLVGSQIPSADDFAAWSMAGSVFLALPATFNANGHIRVTILFKAFGPNVTRVLDVISTLVAIGILAWGTWFVGEYVFESYIYHDVSQGIVAVPLWIPQCAMFVGILLMTIALIEHLITLLKGGETFPDEDVTEEVK</sequence>
<feature type="transmembrane region" description="Helical" evidence="9">
    <location>
        <begin position="124"/>
        <end position="145"/>
    </location>
</feature>
<dbReference type="GO" id="GO:0015740">
    <property type="term" value="P:C4-dicarboxylate transport"/>
    <property type="evidence" value="ECO:0007669"/>
    <property type="project" value="TreeGrafter"/>
</dbReference>
<dbReference type="RefSeq" id="WP_109825115.1">
    <property type="nucleotide sequence ID" value="NZ_QGKL01000042.1"/>
</dbReference>
<dbReference type="OrthoDB" id="26202at2"/>
<feature type="domain" description="Tripartite ATP-independent periplasmic transporters DctQ component" evidence="10">
    <location>
        <begin position="24"/>
        <end position="153"/>
    </location>
</feature>
<evidence type="ECO:0000256" key="6">
    <source>
        <dbReference type="ARBA" id="ARBA00022989"/>
    </source>
</evidence>
<keyword evidence="12" id="KW-1185">Reference proteome</keyword>
<evidence type="ECO:0000256" key="4">
    <source>
        <dbReference type="ARBA" id="ARBA00022519"/>
    </source>
</evidence>
<comment type="subunit">
    <text evidence="9">The complex comprises the extracytoplasmic solute receptor protein and the two transmembrane proteins.</text>
</comment>
<keyword evidence="6 9" id="KW-1133">Transmembrane helix</keyword>
<gene>
    <name evidence="11" type="ORF">DKT75_17260</name>
</gene>
<feature type="transmembrane region" description="Helical" evidence="9">
    <location>
        <begin position="7"/>
        <end position="30"/>
    </location>
</feature>
<dbReference type="GO" id="GO:0005886">
    <property type="term" value="C:plasma membrane"/>
    <property type="evidence" value="ECO:0007669"/>
    <property type="project" value="UniProtKB-SubCell"/>
</dbReference>
<comment type="caution">
    <text evidence="11">The sequence shown here is derived from an EMBL/GenBank/DDBJ whole genome shotgun (WGS) entry which is preliminary data.</text>
</comment>
<dbReference type="InterPro" id="IPR007387">
    <property type="entry name" value="TRAP_DctQ"/>
</dbReference>
<dbReference type="InterPro" id="IPR055348">
    <property type="entry name" value="DctQ"/>
</dbReference>
<accession>A0A317C409</accession>
<dbReference type="EMBL" id="QGKL01000042">
    <property type="protein sequence ID" value="PWQ93385.1"/>
    <property type="molecule type" value="Genomic_DNA"/>
</dbReference>
<evidence type="ECO:0000313" key="12">
    <source>
        <dbReference type="Proteomes" id="UP000245506"/>
    </source>
</evidence>
<dbReference type="Pfam" id="PF04290">
    <property type="entry name" value="DctQ"/>
    <property type="match status" value="1"/>
</dbReference>
<comment type="similarity">
    <text evidence="8 9">Belongs to the TRAP transporter small permease family.</text>
</comment>
<evidence type="ECO:0000259" key="10">
    <source>
        <dbReference type="Pfam" id="PF04290"/>
    </source>
</evidence>
<evidence type="ECO:0000313" key="11">
    <source>
        <dbReference type="EMBL" id="PWQ93385.1"/>
    </source>
</evidence>
<evidence type="ECO:0000256" key="5">
    <source>
        <dbReference type="ARBA" id="ARBA00022692"/>
    </source>
</evidence>
<comment type="function">
    <text evidence="9">Part of the tripartite ATP-independent periplasmic (TRAP) transport system.</text>
</comment>
<evidence type="ECO:0000256" key="8">
    <source>
        <dbReference type="ARBA" id="ARBA00038436"/>
    </source>
</evidence>
<reference evidence="11 12" key="1">
    <citation type="submission" date="2018-05" db="EMBL/GenBank/DDBJ databases">
        <title>Leucothrix arctica sp. nov., isolated from Arctic seawater.</title>
        <authorList>
            <person name="Choi A."/>
            <person name="Baek K."/>
        </authorList>
    </citation>
    <scope>NUCLEOTIDE SEQUENCE [LARGE SCALE GENOMIC DNA]</scope>
    <source>
        <strain evidence="11 12">IMCC9719</strain>
    </source>
</reference>
<evidence type="ECO:0000256" key="7">
    <source>
        <dbReference type="ARBA" id="ARBA00023136"/>
    </source>
</evidence>
<name>A0A317C409_9GAMM</name>
<evidence type="ECO:0000256" key="1">
    <source>
        <dbReference type="ARBA" id="ARBA00004429"/>
    </source>
</evidence>
<proteinExistence type="inferred from homology"/>